<sequence length="83" mass="9483">MYDENLFVVFEKQNQNHSAKLSYMAANTSSQTSVSSNKIPVVLLFILILYLCQTHSPGAGLEINRFRILDDDYQVEWKADSPK</sequence>
<keyword evidence="2" id="KW-1185">Reference proteome</keyword>
<dbReference type="AlphaFoldDB" id="A0A8J2NV03"/>
<reference evidence="1" key="1">
    <citation type="submission" date="2021-06" db="EMBL/GenBank/DDBJ databases">
        <authorList>
            <person name="Hodson N. C."/>
            <person name="Mongue J. A."/>
            <person name="Jaron S. K."/>
        </authorList>
    </citation>
    <scope>NUCLEOTIDE SEQUENCE</scope>
</reference>
<comment type="caution">
    <text evidence="1">The sequence shown here is derived from an EMBL/GenBank/DDBJ whole genome shotgun (WGS) entry which is preliminary data.</text>
</comment>
<name>A0A8J2NV03_9HEXA</name>
<gene>
    <name evidence="1" type="ORF">AFUS01_LOCUS4932</name>
</gene>
<evidence type="ECO:0000313" key="1">
    <source>
        <dbReference type="EMBL" id="CAG7709952.1"/>
    </source>
</evidence>
<organism evidence="1 2">
    <name type="scientific">Allacma fusca</name>
    <dbReference type="NCBI Taxonomy" id="39272"/>
    <lineage>
        <taxon>Eukaryota</taxon>
        <taxon>Metazoa</taxon>
        <taxon>Ecdysozoa</taxon>
        <taxon>Arthropoda</taxon>
        <taxon>Hexapoda</taxon>
        <taxon>Collembola</taxon>
        <taxon>Symphypleona</taxon>
        <taxon>Sminthuridae</taxon>
        <taxon>Allacma</taxon>
    </lineage>
</organism>
<dbReference type="EMBL" id="CAJVCH010031168">
    <property type="protein sequence ID" value="CAG7709952.1"/>
    <property type="molecule type" value="Genomic_DNA"/>
</dbReference>
<accession>A0A8J2NV03</accession>
<dbReference type="Proteomes" id="UP000708208">
    <property type="component" value="Unassembled WGS sequence"/>
</dbReference>
<proteinExistence type="predicted"/>
<protein>
    <submittedName>
        <fullName evidence="1">Uncharacterized protein</fullName>
    </submittedName>
</protein>
<evidence type="ECO:0000313" key="2">
    <source>
        <dbReference type="Proteomes" id="UP000708208"/>
    </source>
</evidence>